<gene>
    <name evidence="1" type="ORF">CDL12_19431</name>
</gene>
<accession>A0A2G9GRX1</accession>
<keyword evidence="2" id="KW-1185">Reference proteome</keyword>
<dbReference type="Proteomes" id="UP000231279">
    <property type="component" value="Unassembled WGS sequence"/>
</dbReference>
<sequence length="62" mass="7296">MMMLFYQELMLVVRTQFGLCYLDEFSEIQDMVIEDFWSYEFGFVSLIGLGGIGKLTDMCENF</sequence>
<dbReference type="AlphaFoldDB" id="A0A2G9GRX1"/>
<evidence type="ECO:0000313" key="2">
    <source>
        <dbReference type="Proteomes" id="UP000231279"/>
    </source>
</evidence>
<name>A0A2G9GRX1_9LAMI</name>
<reference evidence="2" key="1">
    <citation type="journal article" date="2018" name="Gigascience">
        <title>Genome assembly of the Pink Ipe (Handroanthus impetiginosus, Bignoniaceae), a highly valued, ecologically keystone Neotropical timber forest tree.</title>
        <authorList>
            <person name="Silva-Junior O.B."/>
            <person name="Grattapaglia D."/>
            <person name="Novaes E."/>
            <person name="Collevatti R.G."/>
        </authorList>
    </citation>
    <scope>NUCLEOTIDE SEQUENCE [LARGE SCALE GENOMIC DNA]</scope>
    <source>
        <strain evidence="2">cv. UFG-1</strain>
    </source>
</reference>
<evidence type="ECO:0000313" key="1">
    <source>
        <dbReference type="EMBL" id="PIN07998.1"/>
    </source>
</evidence>
<comment type="caution">
    <text evidence="1">The sequence shown here is derived from an EMBL/GenBank/DDBJ whole genome shotgun (WGS) entry which is preliminary data.</text>
</comment>
<organism evidence="1 2">
    <name type="scientific">Handroanthus impetiginosus</name>
    <dbReference type="NCBI Taxonomy" id="429701"/>
    <lineage>
        <taxon>Eukaryota</taxon>
        <taxon>Viridiplantae</taxon>
        <taxon>Streptophyta</taxon>
        <taxon>Embryophyta</taxon>
        <taxon>Tracheophyta</taxon>
        <taxon>Spermatophyta</taxon>
        <taxon>Magnoliopsida</taxon>
        <taxon>eudicotyledons</taxon>
        <taxon>Gunneridae</taxon>
        <taxon>Pentapetalae</taxon>
        <taxon>asterids</taxon>
        <taxon>lamiids</taxon>
        <taxon>Lamiales</taxon>
        <taxon>Bignoniaceae</taxon>
        <taxon>Crescentiina</taxon>
        <taxon>Tabebuia alliance</taxon>
        <taxon>Handroanthus</taxon>
    </lineage>
</organism>
<protein>
    <submittedName>
        <fullName evidence="1">Uncharacterized protein</fullName>
    </submittedName>
</protein>
<dbReference type="EMBL" id="NKXS01003933">
    <property type="protein sequence ID" value="PIN07998.1"/>
    <property type="molecule type" value="Genomic_DNA"/>
</dbReference>
<proteinExistence type="predicted"/>